<comment type="catalytic activity">
    <reaction evidence="6">
        <text>Couples ATP hydrolysis with the unwinding of duplex DNA by translocating in the 3'-5' direction.</text>
        <dbReference type="EC" id="5.6.2.4"/>
    </reaction>
</comment>
<dbReference type="Pfam" id="PF00580">
    <property type="entry name" value="UvrD-helicase"/>
    <property type="match status" value="1"/>
</dbReference>
<evidence type="ECO:0000313" key="11">
    <source>
        <dbReference type="EMBL" id="MDW8802635.1"/>
    </source>
</evidence>
<dbReference type="EC" id="5.6.2.4" evidence="7"/>
<feature type="domain" description="UvrD-like helicase ATP-binding" evidence="10">
    <location>
        <begin position="3"/>
        <end position="279"/>
    </location>
</feature>
<dbReference type="InterPro" id="IPR000212">
    <property type="entry name" value="DNA_helicase_UvrD/REP"/>
</dbReference>
<evidence type="ECO:0000313" key="12">
    <source>
        <dbReference type="Proteomes" id="UP001281656"/>
    </source>
</evidence>
<feature type="binding site" evidence="9">
    <location>
        <begin position="24"/>
        <end position="31"/>
    </location>
    <ligand>
        <name>ATP</name>
        <dbReference type="ChEBI" id="CHEBI:30616"/>
    </ligand>
</feature>
<dbReference type="EMBL" id="JARUJP010000024">
    <property type="protein sequence ID" value="MDW8802635.1"/>
    <property type="molecule type" value="Genomic_DNA"/>
</dbReference>
<evidence type="ECO:0000256" key="2">
    <source>
        <dbReference type="ARBA" id="ARBA00022801"/>
    </source>
</evidence>
<dbReference type="PROSITE" id="PS51198">
    <property type="entry name" value="UVRD_HELICASE_ATP_BIND"/>
    <property type="match status" value="1"/>
</dbReference>
<dbReference type="PANTHER" id="PTHR11070">
    <property type="entry name" value="UVRD / RECB / PCRA DNA HELICASE FAMILY MEMBER"/>
    <property type="match status" value="1"/>
</dbReference>
<evidence type="ECO:0000256" key="1">
    <source>
        <dbReference type="ARBA" id="ARBA00022741"/>
    </source>
</evidence>
<dbReference type="RefSeq" id="WP_318798934.1">
    <property type="nucleotide sequence ID" value="NZ_JARUJP010000024.1"/>
</dbReference>
<dbReference type="SUPFAM" id="SSF52540">
    <property type="entry name" value="P-loop containing nucleoside triphosphate hydrolases"/>
    <property type="match status" value="1"/>
</dbReference>
<evidence type="ECO:0000256" key="7">
    <source>
        <dbReference type="ARBA" id="ARBA00034808"/>
    </source>
</evidence>
<name>A0ABU4JWT9_9CLOT</name>
<dbReference type="GO" id="GO:0016787">
    <property type="term" value="F:hydrolase activity"/>
    <property type="evidence" value="ECO:0007669"/>
    <property type="project" value="UniProtKB-KW"/>
</dbReference>
<evidence type="ECO:0000256" key="9">
    <source>
        <dbReference type="PROSITE-ProRule" id="PRU00560"/>
    </source>
</evidence>
<evidence type="ECO:0000256" key="4">
    <source>
        <dbReference type="ARBA" id="ARBA00022840"/>
    </source>
</evidence>
<keyword evidence="1 9" id="KW-0547">Nucleotide-binding</keyword>
<comment type="catalytic activity">
    <reaction evidence="8">
        <text>ATP + H2O = ADP + phosphate + H(+)</text>
        <dbReference type="Rhea" id="RHEA:13065"/>
        <dbReference type="ChEBI" id="CHEBI:15377"/>
        <dbReference type="ChEBI" id="CHEBI:15378"/>
        <dbReference type="ChEBI" id="CHEBI:30616"/>
        <dbReference type="ChEBI" id="CHEBI:43474"/>
        <dbReference type="ChEBI" id="CHEBI:456216"/>
        <dbReference type="EC" id="5.6.2.4"/>
    </reaction>
</comment>
<dbReference type="GO" id="GO:0004386">
    <property type="term" value="F:helicase activity"/>
    <property type="evidence" value="ECO:0007669"/>
    <property type="project" value="UniProtKB-KW"/>
</dbReference>
<organism evidence="11 12">
    <name type="scientific">Clostridium tanneri</name>
    <dbReference type="NCBI Taxonomy" id="3037988"/>
    <lineage>
        <taxon>Bacteria</taxon>
        <taxon>Bacillati</taxon>
        <taxon>Bacillota</taxon>
        <taxon>Clostridia</taxon>
        <taxon>Eubacteriales</taxon>
        <taxon>Clostridiaceae</taxon>
        <taxon>Clostridium</taxon>
    </lineage>
</organism>
<keyword evidence="5" id="KW-0413">Isomerase</keyword>
<keyword evidence="2 9" id="KW-0378">Hydrolase</keyword>
<dbReference type="Gene3D" id="3.40.50.300">
    <property type="entry name" value="P-loop containing nucleotide triphosphate hydrolases"/>
    <property type="match status" value="2"/>
</dbReference>
<evidence type="ECO:0000256" key="6">
    <source>
        <dbReference type="ARBA" id="ARBA00034617"/>
    </source>
</evidence>
<dbReference type="InterPro" id="IPR014017">
    <property type="entry name" value="DNA_helicase_UvrD-like_C"/>
</dbReference>
<evidence type="ECO:0000256" key="3">
    <source>
        <dbReference type="ARBA" id="ARBA00022806"/>
    </source>
</evidence>
<proteinExistence type="predicted"/>
<sequence length="581" mass="66351">MNAKVFTESQKLAIESSGKTILKSCPGSGKTFVVASKMIKEMNRWKYKNKGIALLSFTNVAHEEVIRQINALSGVNKIEYPHYTGTLDSFISQFLFLPFGHLIMKCSERPALLQDYSISIKKLADTRWKKECHTNKCDILDFYIDEAGFVKHINGEHGCYVIGRKPCEVLKNSLYSKGLATYQDATIIALRLLKEYPQIGILLAKKFPMIIIDEAQDTSKYQMKVIDLLSKCGVKDIMLIGDPDQAIYEWRNADPSVFLNKFEDTEWEPKELNDNFRCSQKICNATKVFSTLSCISKASGEASLCDFKPQIIMYDKDDKESAIDYFLKLCKENSVRISPESVAVLVRGKAGLCGKDYSKIQNLWQSQEVRLFSQASYERDYKSVGKALELVEKGLFLYFISNETIINESNERENAIEKTVSLEDWRKLTFEFCKSMPNADTKLGLWKDNLNKLILVISKKYNLQVLDGAELKIKTRDNKFEDFKQQPIKNFYATSFKSEYLNSTIHAVKGRTFDAVLLLIQSRGKLTSNVINTNPIKSEEIRTAYVAMTRAKRIVAIAIPNTVKTKSLLRFPRTEWNLIDL</sequence>
<protein>
    <recommendedName>
        <fullName evidence="7">DNA 3'-5' helicase</fullName>
        <ecNumber evidence="7">5.6.2.4</ecNumber>
    </recommendedName>
</protein>
<dbReference type="InterPro" id="IPR014016">
    <property type="entry name" value="UvrD-like_ATP-bd"/>
</dbReference>
<dbReference type="Proteomes" id="UP001281656">
    <property type="component" value="Unassembled WGS sequence"/>
</dbReference>
<comment type="caution">
    <text evidence="11">The sequence shown here is derived from an EMBL/GenBank/DDBJ whole genome shotgun (WGS) entry which is preliminary data.</text>
</comment>
<reference evidence="11 12" key="1">
    <citation type="submission" date="2023-04" db="EMBL/GenBank/DDBJ databases">
        <title>Clostridium tannerae sp. nov., isolated from the fecal material of an alpaca.</title>
        <authorList>
            <person name="Miller S."/>
            <person name="Hendry M."/>
            <person name="King J."/>
            <person name="Sankaranarayanan K."/>
            <person name="Lawson P.A."/>
        </authorList>
    </citation>
    <scope>NUCLEOTIDE SEQUENCE [LARGE SCALE GENOMIC DNA]</scope>
    <source>
        <strain evidence="11 12">A1-XYC3</strain>
    </source>
</reference>
<evidence type="ECO:0000256" key="5">
    <source>
        <dbReference type="ARBA" id="ARBA00023235"/>
    </source>
</evidence>
<evidence type="ECO:0000259" key="10">
    <source>
        <dbReference type="PROSITE" id="PS51198"/>
    </source>
</evidence>
<accession>A0ABU4JWT9</accession>
<dbReference type="InterPro" id="IPR027417">
    <property type="entry name" value="P-loop_NTPase"/>
</dbReference>
<keyword evidence="12" id="KW-1185">Reference proteome</keyword>
<gene>
    <name evidence="11" type="ORF">P8V03_15920</name>
</gene>
<dbReference type="PANTHER" id="PTHR11070:SF3">
    <property type="entry name" value="DNA 3'-5' HELICASE"/>
    <property type="match status" value="1"/>
</dbReference>
<keyword evidence="3 9" id="KW-0347">Helicase</keyword>
<evidence type="ECO:0000256" key="8">
    <source>
        <dbReference type="ARBA" id="ARBA00048988"/>
    </source>
</evidence>
<dbReference type="Pfam" id="PF13361">
    <property type="entry name" value="UvrD_C"/>
    <property type="match status" value="1"/>
</dbReference>
<keyword evidence="4 9" id="KW-0067">ATP-binding</keyword>